<evidence type="ECO:0000313" key="7">
    <source>
        <dbReference type="Proteomes" id="UP000018418"/>
    </source>
</evidence>
<keyword evidence="1 5" id="KW-0489">Methyltransferase</keyword>
<keyword evidence="4 5" id="KW-0093">Biotin biosynthesis</keyword>
<comment type="caution">
    <text evidence="6">The sequence shown here is derived from an EMBL/GenBank/DDBJ whole genome shotgun (WGS) entry which is preliminary data.</text>
</comment>
<dbReference type="HOGENOM" id="CLU_046586_1_0_6"/>
<evidence type="ECO:0000256" key="1">
    <source>
        <dbReference type="ARBA" id="ARBA00022603"/>
    </source>
</evidence>
<dbReference type="STRING" id="396323.VH98_06420"/>
<comment type="catalytic activity">
    <reaction evidence="5">
        <text>malonyl-[ACP] + S-adenosyl-L-methionine = malonyl-[ACP] methyl ester + S-adenosyl-L-homocysteine</text>
        <dbReference type="Rhea" id="RHEA:17105"/>
        <dbReference type="Rhea" id="RHEA-COMP:9623"/>
        <dbReference type="Rhea" id="RHEA-COMP:9954"/>
        <dbReference type="ChEBI" id="CHEBI:57856"/>
        <dbReference type="ChEBI" id="CHEBI:59789"/>
        <dbReference type="ChEBI" id="CHEBI:78449"/>
        <dbReference type="ChEBI" id="CHEBI:78845"/>
        <dbReference type="EC" id="2.1.1.197"/>
    </reaction>
</comment>
<dbReference type="Proteomes" id="UP000018418">
    <property type="component" value="Unassembled WGS sequence"/>
</dbReference>
<dbReference type="SUPFAM" id="SSF53335">
    <property type="entry name" value="S-adenosyl-L-methionine-dependent methyltransferases"/>
    <property type="match status" value="1"/>
</dbReference>
<dbReference type="EMBL" id="AYEU01000006">
    <property type="protein sequence ID" value="ESK51509.1"/>
    <property type="molecule type" value="Genomic_DNA"/>
</dbReference>
<protein>
    <recommendedName>
        <fullName evidence="5">Malonyl-[acyl-carrier protein] O-methyltransferase</fullName>
        <shortName evidence="5">Malonyl-ACP O-methyltransferase</shortName>
        <ecNumber evidence="5">2.1.1.197</ecNumber>
    </recommendedName>
    <alternativeName>
        <fullName evidence="5">Biotin synthesis protein BioC</fullName>
    </alternativeName>
</protein>
<dbReference type="CDD" id="cd02440">
    <property type="entry name" value="AdoMet_MTases"/>
    <property type="match status" value="1"/>
</dbReference>
<dbReference type="Pfam" id="PF13489">
    <property type="entry name" value="Methyltransf_23"/>
    <property type="match status" value="1"/>
</dbReference>
<dbReference type="HAMAP" id="MF_00835">
    <property type="entry name" value="BioC"/>
    <property type="match status" value="1"/>
</dbReference>
<evidence type="ECO:0000256" key="5">
    <source>
        <dbReference type="HAMAP-Rule" id="MF_00835"/>
    </source>
</evidence>
<reference evidence="6 7" key="1">
    <citation type="submission" date="2013-10" db="EMBL/GenBank/DDBJ databases">
        <title>The Genome Sequence of Acinetobacter brisouii CIP 110357.</title>
        <authorList>
            <consortium name="The Broad Institute Genomics Platform"/>
            <consortium name="The Broad Institute Genome Sequencing Center for Infectious Disease"/>
            <person name="Cerqueira G."/>
            <person name="Feldgarden M."/>
            <person name="Courvalin P."/>
            <person name="Grillot-Courvalin C."/>
            <person name="Clermont D."/>
            <person name="Rocha E."/>
            <person name="Yoon E.-J."/>
            <person name="Nemec A."/>
            <person name="Young S.K."/>
            <person name="Zeng Q."/>
            <person name="Gargeya S."/>
            <person name="Fitzgerald M."/>
            <person name="Abouelleil A."/>
            <person name="Alvarado L."/>
            <person name="Berlin A.M."/>
            <person name="Chapman S.B."/>
            <person name="Gainer-Dewar J."/>
            <person name="Goldberg J."/>
            <person name="Gnerre S."/>
            <person name="Griggs A."/>
            <person name="Gujja S."/>
            <person name="Hansen M."/>
            <person name="Howarth C."/>
            <person name="Imamovic A."/>
            <person name="Ireland A."/>
            <person name="Larimer J."/>
            <person name="McCowan C."/>
            <person name="Murphy C."/>
            <person name="Pearson M."/>
            <person name="Poon T.W."/>
            <person name="Priest M."/>
            <person name="Roberts A."/>
            <person name="Saif S."/>
            <person name="Shea T."/>
            <person name="Sykes S."/>
            <person name="Wortman J."/>
            <person name="Nusbaum C."/>
            <person name="Birren B."/>
        </authorList>
    </citation>
    <scope>NUCLEOTIDE SEQUENCE [LARGE SCALE GENOMIC DNA]</scope>
    <source>
        <strain evidence="6 7">CIP 110357</strain>
    </source>
</reference>
<dbReference type="Gene3D" id="3.40.50.150">
    <property type="entry name" value="Vaccinia Virus protein VP39"/>
    <property type="match status" value="1"/>
</dbReference>
<dbReference type="GO" id="GO:0010340">
    <property type="term" value="F:carboxyl-O-methyltransferase activity"/>
    <property type="evidence" value="ECO:0007669"/>
    <property type="project" value="UniProtKB-UniRule"/>
</dbReference>
<dbReference type="InterPro" id="IPR050602">
    <property type="entry name" value="Malonyl-ACP_OMT"/>
</dbReference>
<dbReference type="OrthoDB" id="9760689at2"/>
<dbReference type="GO" id="GO:0032259">
    <property type="term" value="P:methylation"/>
    <property type="evidence" value="ECO:0007669"/>
    <property type="project" value="UniProtKB-KW"/>
</dbReference>
<dbReference type="PANTHER" id="PTHR13090:SF1">
    <property type="entry name" value="ARGININE-HYDROXYLASE NDUFAF5, MITOCHONDRIAL"/>
    <property type="match status" value="1"/>
</dbReference>
<dbReference type="AlphaFoldDB" id="V2VUS7"/>
<comment type="pathway">
    <text evidence="5">Cofactor biosynthesis; biotin biosynthesis.</text>
</comment>
<accession>V2VUS7</accession>
<dbReference type="EC" id="2.1.1.197" evidence="5"/>
<dbReference type="GO" id="GO:0009102">
    <property type="term" value="P:biotin biosynthetic process"/>
    <property type="evidence" value="ECO:0007669"/>
    <property type="project" value="UniProtKB-UniRule"/>
</dbReference>
<keyword evidence="7" id="KW-1185">Reference proteome</keyword>
<dbReference type="RefSeq" id="WP_004901774.1">
    <property type="nucleotide sequence ID" value="NZ_BBTI01000015.1"/>
</dbReference>
<sequence>MVVNQMTSLDKSVIQQRFAKARETYTLQAVAQQQICEHLAQLIQQFCPEQLPRIFEIGCGSGTLTRLLQQQFAVQHYVVNDLYAEVMEFFPEQQVEFCIGDAEKLAFPNALAAVVSSSALQWMQDLSAVFAKIHAALNSQGWLCFSTFGSKNLWQIKQLIGQGLDYYSLEQLQTLLEQQGFEVMHAEQELIELEFAQPRDVLKHLKATGVTATNRDFAWTKQRLQQFYADYAQLKSVQSQQQYPLTYHPIYIIARRLT</sequence>
<comment type="function">
    <text evidence="5">Converts the free carboxyl group of a malonyl-thioester to its methyl ester by transfer of a methyl group from S-adenosyl-L-methionine (SAM). It allows to synthesize pimeloyl-ACP via the fatty acid synthetic pathway.</text>
</comment>
<dbReference type="InterPro" id="IPR011814">
    <property type="entry name" value="BioC"/>
</dbReference>
<evidence type="ECO:0000256" key="4">
    <source>
        <dbReference type="ARBA" id="ARBA00022756"/>
    </source>
</evidence>
<gene>
    <name evidence="5" type="primary">bioC</name>
    <name evidence="6" type="ORF">P255_02024</name>
</gene>
<evidence type="ECO:0000256" key="3">
    <source>
        <dbReference type="ARBA" id="ARBA00022691"/>
    </source>
</evidence>
<dbReference type="PATRIC" id="fig|1341683.3.peg.2011"/>
<evidence type="ECO:0000313" key="6">
    <source>
        <dbReference type="EMBL" id="ESK51509.1"/>
    </source>
</evidence>
<dbReference type="InterPro" id="IPR029063">
    <property type="entry name" value="SAM-dependent_MTases_sf"/>
</dbReference>
<keyword evidence="3 5" id="KW-0949">S-adenosyl-L-methionine</keyword>
<dbReference type="PANTHER" id="PTHR13090">
    <property type="entry name" value="ARGININE-HYDROXYLASE NDUFAF5, MITOCHONDRIAL"/>
    <property type="match status" value="1"/>
</dbReference>
<evidence type="ECO:0000256" key="2">
    <source>
        <dbReference type="ARBA" id="ARBA00022679"/>
    </source>
</evidence>
<dbReference type="NCBIfam" id="TIGR02072">
    <property type="entry name" value="BioC"/>
    <property type="match status" value="1"/>
</dbReference>
<proteinExistence type="inferred from homology"/>
<comment type="similarity">
    <text evidence="5">Belongs to the methyltransferase superfamily.</text>
</comment>
<dbReference type="GO" id="GO:0102130">
    <property type="term" value="F:malonyl-CoA methyltransferase activity"/>
    <property type="evidence" value="ECO:0007669"/>
    <property type="project" value="UniProtKB-EC"/>
</dbReference>
<name>V2VUS7_9GAMM</name>
<organism evidence="6 7">
    <name type="scientific">Acinetobacter brisouii CIP 110357</name>
    <dbReference type="NCBI Taxonomy" id="1341683"/>
    <lineage>
        <taxon>Bacteria</taxon>
        <taxon>Pseudomonadati</taxon>
        <taxon>Pseudomonadota</taxon>
        <taxon>Gammaproteobacteria</taxon>
        <taxon>Moraxellales</taxon>
        <taxon>Moraxellaceae</taxon>
        <taxon>Acinetobacter</taxon>
    </lineage>
</organism>
<keyword evidence="2 5" id="KW-0808">Transferase</keyword>
<dbReference type="UniPathway" id="UPA00078"/>